<name>A0ACC0UM76_9AGAM</name>
<evidence type="ECO:0000313" key="1">
    <source>
        <dbReference type="EMBL" id="KAI9512810.1"/>
    </source>
</evidence>
<keyword evidence="2" id="KW-1185">Reference proteome</keyword>
<accession>A0ACC0UM76</accession>
<proteinExistence type="predicted"/>
<dbReference type="EMBL" id="JAGFNK010000005">
    <property type="protein sequence ID" value="KAI9512810.1"/>
    <property type="molecule type" value="Genomic_DNA"/>
</dbReference>
<reference evidence="1" key="1">
    <citation type="submission" date="2021-03" db="EMBL/GenBank/DDBJ databases">
        <title>Evolutionary priming and transition to the ectomycorrhizal habit in an iconic lineage of mushroom-forming fungi: is preadaptation a requirement?</title>
        <authorList>
            <consortium name="DOE Joint Genome Institute"/>
            <person name="Looney B.P."/>
            <person name="Miyauchi S."/>
            <person name="Morin E."/>
            <person name="Drula E."/>
            <person name="Courty P.E."/>
            <person name="Chicoki N."/>
            <person name="Fauchery L."/>
            <person name="Kohler A."/>
            <person name="Kuo A."/>
            <person name="LaButti K."/>
            <person name="Pangilinan J."/>
            <person name="Lipzen A."/>
            <person name="Riley R."/>
            <person name="Andreopoulos W."/>
            <person name="He G."/>
            <person name="Johnson J."/>
            <person name="Barry K.W."/>
            <person name="Grigoriev I.V."/>
            <person name="Nagy L."/>
            <person name="Hibbett D."/>
            <person name="Henrissat B."/>
            <person name="Matheny P.B."/>
            <person name="Labbe J."/>
            <person name="Martin A.F."/>
        </authorList>
    </citation>
    <scope>NUCLEOTIDE SEQUENCE</scope>
    <source>
        <strain evidence="1">BPL698</strain>
    </source>
</reference>
<sequence>MSRQPAAAPDTDEHQQHQTQCRICFDGPDPDLGRLIRPCLCSGTVSHVHVVCLQRWRNTSVNASAFFVCPQCHYRYRFARTKIVGLATNPASHTRSRTHARALFTVAIATLSTVLFTAIVYACSFLTTALLSSLDDPSYASYASSAIFVATGGGGGYWTWTNPYSVGRDLVRAALRILQDEAGDIFAPDAFSSAPAAPDGSQAAVADRGVLWRFVRRVVLGLPVVGAASLIHMLFSLPLLGPIQWIARSRGNQGRRNRGSRDTAAVIIVLLLVVGALRVIYQVYKFTEAVTKRVLLRAEASILEVNA</sequence>
<comment type="caution">
    <text evidence="1">The sequence shown here is derived from an EMBL/GenBank/DDBJ whole genome shotgun (WGS) entry which is preliminary data.</text>
</comment>
<dbReference type="Proteomes" id="UP001207468">
    <property type="component" value="Unassembled WGS sequence"/>
</dbReference>
<protein>
    <submittedName>
        <fullName evidence="1">Uncharacterized protein</fullName>
    </submittedName>
</protein>
<organism evidence="1 2">
    <name type="scientific">Russula earlei</name>
    <dbReference type="NCBI Taxonomy" id="71964"/>
    <lineage>
        <taxon>Eukaryota</taxon>
        <taxon>Fungi</taxon>
        <taxon>Dikarya</taxon>
        <taxon>Basidiomycota</taxon>
        <taxon>Agaricomycotina</taxon>
        <taxon>Agaricomycetes</taxon>
        <taxon>Russulales</taxon>
        <taxon>Russulaceae</taxon>
        <taxon>Russula</taxon>
    </lineage>
</organism>
<gene>
    <name evidence="1" type="ORF">F5148DRAFT_646531</name>
</gene>
<evidence type="ECO:0000313" key="2">
    <source>
        <dbReference type="Proteomes" id="UP001207468"/>
    </source>
</evidence>